<accession>D1Z1Y4</accession>
<dbReference type="RefSeq" id="WP_012901380.1">
    <property type="nucleotide sequence ID" value="NC_013665.1"/>
</dbReference>
<comment type="catalytic activity">
    <reaction evidence="6">
        <text>Endonucleolytic cleavage of RNA, removing 5'-extranucleotides from tRNA precursor.</text>
        <dbReference type="EC" id="3.1.26.5"/>
    </reaction>
</comment>
<keyword evidence="4 6" id="KW-0255">Endonuclease</keyword>
<dbReference type="InterPro" id="IPR023539">
    <property type="entry name" value="RNase_P_comp-3_arc"/>
</dbReference>
<reference evidence="7 8" key="1">
    <citation type="journal article" date="2007" name="Appl. Environ. Microbiol.">
        <title>Isolation of key methanogens for global methane emission from rice paddy fields: a novel isolate affiliated with the clone cluster rice cluster I.</title>
        <authorList>
            <person name="Sakai S."/>
            <person name="Imachi H."/>
            <person name="Sekiguchi Y."/>
            <person name="Ohashi A."/>
            <person name="Harada H."/>
            <person name="Kamagata Y."/>
        </authorList>
    </citation>
    <scope>NUCLEOTIDE SEQUENCE [LARGE SCALE GENOMIC DNA]</scope>
    <source>
        <strain evidence="8">DSM 17711 / JCM 13418 / NBRC 101707 / SANAE</strain>
    </source>
</reference>
<dbReference type="GeneID" id="8682360"/>
<reference evidence="8" key="3">
    <citation type="journal article" date="2011" name="PLoS ONE">
        <title>Genome sequence of a mesophilic hydrogenotrophic methanogen Methanocella paludicola, the first cultivated representative of the order Methanocellales.</title>
        <authorList>
            <person name="Sakai S."/>
            <person name="Takaki Y."/>
            <person name="Shimamura S."/>
            <person name="Sekine M."/>
            <person name="Tajima T."/>
            <person name="Kosugi H."/>
            <person name="Ichikawa N."/>
            <person name="Tasumi E."/>
            <person name="Hiraki A.T."/>
            <person name="Shimizu A."/>
            <person name="Kato Y."/>
            <person name="Nishiko R."/>
            <person name="Mori K."/>
            <person name="Fujita N."/>
            <person name="Imachi H."/>
            <person name="Takai K."/>
        </authorList>
    </citation>
    <scope>NUCLEOTIDE SEQUENCE [LARGE SCALE GENOMIC DNA]</scope>
    <source>
        <strain evidence="8">DSM 17711 / JCM 13418 / NBRC 101707 / SANAE</strain>
    </source>
</reference>
<keyword evidence="2 6" id="KW-0819">tRNA processing</keyword>
<dbReference type="GO" id="GO:0030677">
    <property type="term" value="C:ribonuclease P complex"/>
    <property type="evidence" value="ECO:0007669"/>
    <property type="project" value="UniProtKB-UniRule"/>
</dbReference>
<dbReference type="InParanoid" id="D1Z1Y4"/>
<name>D1Z1Y4_METPS</name>
<sequence length="228" mass="24882">MADDAFYDLSVHAYPEGGSTASRLALAARGLGYSGICVANHPEFFLEVSPIEGFEIIQGVEVVAKNANDLRRQVDRFRSRVKVLAVHGGDSAINRAACEDDRVDILLHPPDGKTSGINHILAKLAADKHIAIGFELVPIICSKGGSRVRMLSNYKTNLALAKKYGTPFVVVSGAMSHYDMRDVRAVVSLCRLFGMNDKDALKGMSYYPSQILKRRSPGYIMEGVELLP</sequence>
<protein>
    <recommendedName>
        <fullName evidence="6">Ribonuclease P protein component 3</fullName>
        <shortName evidence="6">RNase P component 3</shortName>
        <ecNumber evidence="6">3.1.26.5</ecNumber>
    </recommendedName>
    <alternativeName>
        <fullName evidence="6">Rpp30</fullName>
    </alternativeName>
</protein>
<evidence type="ECO:0000256" key="4">
    <source>
        <dbReference type="ARBA" id="ARBA00022759"/>
    </source>
</evidence>
<reference evidence="7 8" key="2">
    <citation type="journal article" date="2008" name="Int. J. Syst. Evol. Microbiol.">
        <title>Methanocella paludicola gen. nov., sp. nov., a methane-producing archaeon, the first isolate of the lineage 'Rice Cluster I', and proposal of the new archaeal order Methanocellales ord. nov.</title>
        <authorList>
            <person name="Sakai S."/>
            <person name="Imachi H."/>
            <person name="Hanada S."/>
            <person name="Ohashi A."/>
            <person name="Harada H."/>
            <person name="Kamagata Y."/>
        </authorList>
    </citation>
    <scope>NUCLEOTIDE SEQUENCE [LARGE SCALE GENOMIC DNA]</scope>
    <source>
        <strain evidence="8">DSM 17711 / JCM 13418 / NBRC 101707 / SANAE</strain>
    </source>
</reference>
<dbReference type="InterPro" id="IPR016195">
    <property type="entry name" value="Pol/histidinol_Pase-like"/>
</dbReference>
<dbReference type="Pfam" id="PF01876">
    <property type="entry name" value="RNase_P_p30"/>
    <property type="match status" value="1"/>
</dbReference>
<comment type="subcellular location">
    <subcellularLocation>
        <location evidence="6">Cytoplasm</location>
    </subcellularLocation>
</comment>
<dbReference type="KEGG" id="mpd:MCP_2634"/>
<gene>
    <name evidence="6 7" type="primary">rnp3</name>
    <name evidence="7" type="ordered locus">MCP_2634</name>
</gene>
<organism evidence="7 8">
    <name type="scientific">Methanocella paludicola (strain DSM 17711 / JCM 13418 / NBRC 101707 / SANAE)</name>
    <dbReference type="NCBI Taxonomy" id="304371"/>
    <lineage>
        <taxon>Archaea</taxon>
        <taxon>Methanobacteriati</taxon>
        <taxon>Methanobacteriota</taxon>
        <taxon>Stenosarchaea group</taxon>
        <taxon>Methanomicrobia</taxon>
        <taxon>Methanocellales</taxon>
        <taxon>Methanocellaceae</taxon>
        <taxon>Methanocella</taxon>
    </lineage>
</organism>
<dbReference type="InterPro" id="IPR002738">
    <property type="entry name" value="RNase_P_p30"/>
</dbReference>
<proteinExistence type="inferred from homology"/>
<evidence type="ECO:0000256" key="3">
    <source>
        <dbReference type="ARBA" id="ARBA00022722"/>
    </source>
</evidence>
<dbReference type="GO" id="GO:0001682">
    <property type="term" value="P:tRNA 5'-leader removal"/>
    <property type="evidence" value="ECO:0007669"/>
    <property type="project" value="UniProtKB-UniRule"/>
</dbReference>
<evidence type="ECO:0000256" key="2">
    <source>
        <dbReference type="ARBA" id="ARBA00022694"/>
    </source>
</evidence>
<evidence type="ECO:0000256" key="5">
    <source>
        <dbReference type="ARBA" id="ARBA00022801"/>
    </source>
</evidence>
<dbReference type="eggNOG" id="arCOG00307">
    <property type="taxonomic scope" value="Archaea"/>
</dbReference>
<keyword evidence="5 6" id="KW-0378">Hydrolase</keyword>
<dbReference type="NCBIfam" id="NF046111">
    <property type="entry name" value="RNaseP3Mthb"/>
    <property type="match status" value="1"/>
</dbReference>
<comment type="subunit">
    <text evidence="6">Consists of a catalytic RNA component and at least 4-5 protein subunits.</text>
</comment>
<dbReference type="STRING" id="304371.MCP_2634"/>
<dbReference type="Gene3D" id="3.20.20.140">
    <property type="entry name" value="Metal-dependent hydrolases"/>
    <property type="match status" value="1"/>
</dbReference>
<evidence type="ECO:0000256" key="1">
    <source>
        <dbReference type="ARBA" id="ARBA00022490"/>
    </source>
</evidence>
<dbReference type="EMBL" id="AP011532">
    <property type="protein sequence ID" value="BAI62706.1"/>
    <property type="molecule type" value="Genomic_DNA"/>
</dbReference>
<dbReference type="OrthoDB" id="85765at2157"/>
<dbReference type="GO" id="GO:0005737">
    <property type="term" value="C:cytoplasm"/>
    <property type="evidence" value="ECO:0007669"/>
    <property type="project" value="UniProtKB-SubCell"/>
</dbReference>
<keyword evidence="8" id="KW-1185">Reference proteome</keyword>
<evidence type="ECO:0000313" key="7">
    <source>
        <dbReference type="EMBL" id="BAI62706.1"/>
    </source>
</evidence>
<dbReference type="EC" id="3.1.26.5" evidence="6"/>
<dbReference type="AlphaFoldDB" id="D1Z1Y4"/>
<dbReference type="Proteomes" id="UP000001882">
    <property type="component" value="Chromosome"/>
</dbReference>
<comment type="similarity">
    <text evidence="6">Belongs to the eukaryotic/archaeal RNase P protein component 3 family.</text>
</comment>
<dbReference type="SUPFAM" id="SSF89550">
    <property type="entry name" value="PHP domain-like"/>
    <property type="match status" value="1"/>
</dbReference>
<keyword evidence="3 6" id="KW-0540">Nuclease</keyword>
<dbReference type="HAMAP" id="MF_00756">
    <property type="entry name" value="RNase_P_3"/>
    <property type="match status" value="1"/>
</dbReference>
<evidence type="ECO:0000256" key="6">
    <source>
        <dbReference type="HAMAP-Rule" id="MF_00756"/>
    </source>
</evidence>
<keyword evidence="1 6" id="KW-0963">Cytoplasm</keyword>
<evidence type="ECO:0000313" key="8">
    <source>
        <dbReference type="Proteomes" id="UP000001882"/>
    </source>
</evidence>
<comment type="function">
    <text evidence="6">Part of ribonuclease P, a protein complex that generates mature tRNA molecules by cleaving their 5'-ends.</text>
</comment>
<dbReference type="GO" id="GO:0004526">
    <property type="term" value="F:ribonuclease P activity"/>
    <property type="evidence" value="ECO:0007669"/>
    <property type="project" value="UniProtKB-UniRule"/>
</dbReference>